<keyword evidence="5" id="KW-1185">Reference proteome</keyword>
<dbReference type="InterPro" id="IPR036770">
    <property type="entry name" value="Ankyrin_rpt-contain_sf"/>
</dbReference>
<comment type="similarity">
    <text evidence="1">Belongs to the ankyrin SOCS box (ASB) family.</text>
</comment>
<keyword evidence="2" id="KW-0677">Repeat</keyword>
<keyword evidence="3 4" id="KW-0040">ANK repeat</keyword>
<dbReference type="RefSeq" id="XP_012680551.2">
    <property type="nucleotide sequence ID" value="XM_012825097.3"/>
</dbReference>
<feature type="repeat" description="ANK" evidence="4">
    <location>
        <begin position="197"/>
        <end position="229"/>
    </location>
</feature>
<sequence>MAESGGYRNIQKEQAHQAGQMMFFSNSLLADEESDWSPIHDAAYNGRLLSLSRIIKQGTSVNLVTLEQVSPLHVACLQGHTACAKTLLEHGANVSIPSVAGNTPLSAACGSGSTACVDLLLQHGAPAQGASASASPIHQAAAKGHTECIESLLQYGVDIDLSTDQSGSPLYTACANQNLSTVRRLLQLGASVNHSKDGDSPLHIAAQLSNPELVKTLLDHGADHRAKNKAGSQPVDMAPPNSAVVKLLRLTTHTDGI</sequence>
<feature type="repeat" description="ANK" evidence="4">
    <location>
        <begin position="100"/>
        <end position="132"/>
    </location>
</feature>
<dbReference type="SUPFAM" id="SSF48403">
    <property type="entry name" value="Ankyrin repeat"/>
    <property type="match status" value="1"/>
</dbReference>
<protein>
    <submittedName>
        <fullName evidence="6">Ankyrin repeat and SOCS box protein 9</fullName>
    </submittedName>
</protein>
<feature type="repeat" description="ANK" evidence="4">
    <location>
        <begin position="132"/>
        <end position="164"/>
    </location>
</feature>
<evidence type="ECO:0000313" key="5">
    <source>
        <dbReference type="Proteomes" id="UP000515152"/>
    </source>
</evidence>
<organism evidence="5 6">
    <name type="scientific">Clupea harengus</name>
    <name type="common">Atlantic herring</name>
    <dbReference type="NCBI Taxonomy" id="7950"/>
    <lineage>
        <taxon>Eukaryota</taxon>
        <taxon>Metazoa</taxon>
        <taxon>Chordata</taxon>
        <taxon>Craniata</taxon>
        <taxon>Vertebrata</taxon>
        <taxon>Euteleostomi</taxon>
        <taxon>Actinopterygii</taxon>
        <taxon>Neopterygii</taxon>
        <taxon>Teleostei</taxon>
        <taxon>Clupei</taxon>
        <taxon>Clupeiformes</taxon>
        <taxon>Clupeoidei</taxon>
        <taxon>Clupeidae</taxon>
        <taxon>Clupea</taxon>
    </lineage>
</organism>
<dbReference type="Gene3D" id="1.25.40.20">
    <property type="entry name" value="Ankyrin repeat-containing domain"/>
    <property type="match status" value="1"/>
</dbReference>
<evidence type="ECO:0000256" key="1">
    <source>
        <dbReference type="ARBA" id="ARBA00005949"/>
    </source>
</evidence>
<dbReference type="GeneID" id="105898094"/>
<dbReference type="GO" id="GO:0016567">
    <property type="term" value="P:protein ubiquitination"/>
    <property type="evidence" value="ECO:0007669"/>
    <property type="project" value="TreeGrafter"/>
</dbReference>
<reference evidence="6" key="1">
    <citation type="submission" date="2025-08" db="UniProtKB">
        <authorList>
            <consortium name="RefSeq"/>
        </authorList>
    </citation>
    <scope>IDENTIFICATION</scope>
</reference>
<evidence type="ECO:0000256" key="2">
    <source>
        <dbReference type="ARBA" id="ARBA00022737"/>
    </source>
</evidence>
<dbReference type="PANTHER" id="PTHR24136">
    <property type="entry name" value="SOWAH (DROSOPHILA) HOMOLOG"/>
    <property type="match status" value="1"/>
</dbReference>
<dbReference type="Pfam" id="PF12796">
    <property type="entry name" value="Ank_2"/>
    <property type="match status" value="2"/>
</dbReference>
<feature type="repeat" description="ANK" evidence="4">
    <location>
        <begin position="67"/>
        <end position="99"/>
    </location>
</feature>
<dbReference type="PRINTS" id="PR01415">
    <property type="entry name" value="ANKYRIN"/>
</dbReference>
<evidence type="ECO:0000256" key="3">
    <source>
        <dbReference type="ARBA" id="ARBA00023043"/>
    </source>
</evidence>
<dbReference type="PROSITE" id="PS50297">
    <property type="entry name" value="ANK_REP_REGION"/>
    <property type="match status" value="5"/>
</dbReference>
<dbReference type="GO" id="GO:0045732">
    <property type="term" value="P:positive regulation of protein catabolic process"/>
    <property type="evidence" value="ECO:0007669"/>
    <property type="project" value="TreeGrafter"/>
</dbReference>
<evidence type="ECO:0000256" key="4">
    <source>
        <dbReference type="PROSITE-ProRule" id="PRU00023"/>
    </source>
</evidence>
<name>A0A6P3VTG4_CLUHA</name>
<dbReference type="PROSITE" id="PS50088">
    <property type="entry name" value="ANK_REPEAT"/>
    <property type="match status" value="5"/>
</dbReference>
<accession>A0A6P3VTG4</accession>
<feature type="repeat" description="ANK" evidence="4">
    <location>
        <begin position="165"/>
        <end position="197"/>
    </location>
</feature>
<dbReference type="InterPro" id="IPR051573">
    <property type="entry name" value="Ankyrin-SOCS_box_domain"/>
</dbReference>
<gene>
    <name evidence="6" type="primary">LOC105898094</name>
</gene>
<dbReference type="Proteomes" id="UP000515152">
    <property type="component" value="Chromosome 2"/>
</dbReference>
<dbReference type="FunFam" id="1.25.40.20:FF:000016">
    <property type="entry name" value="Ankyrin repeat and SOCS box containing 5"/>
    <property type="match status" value="1"/>
</dbReference>
<proteinExistence type="inferred from homology"/>
<dbReference type="KEGG" id="char:105898094"/>
<dbReference type="OrthoDB" id="3246549at2759"/>
<dbReference type="InterPro" id="IPR002110">
    <property type="entry name" value="Ankyrin_rpt"/>
</dbReference>
<dbReference type="AlphaFoldDB" id="A0A6P3VTG4"/>
<dbReference type="PANTHER" id="PTHR24136:SF17">
    <property type="entry name" value="ANKYRIN REPEAT AND SOCS BOX PROTEIN 9"/>
    <property type="match status" value="1"/>
</dbReference>
<dbReference type="SMART" id="SM00248">
    <property type="entry name" value="ANK"/>
    <property type="match status" value="6"/>
</dbReference>
<evidence type="ECO:0000313" key="6">
    <source>
        <dbReference type="RefSeq" id="XP_012680551.2"/>
    </source>
</evidence>